<feature type="compositionally biased region" description="Basic and acidic residues" evidence="3">
    <location>
        <begin position="494"/>
        <end position="513"/>
    </location>
</feature>
<dbReference type="PANTHER" id="PTHR15904">
    <property type="entry name" value="FAM13"/>
    <property type="match status" value="1"/>
</dbReference>
<evidence type="ECO:0000313" key="5">
    <source>
        <dbReference type="EMBL" id="CAL8106512.1"/>
    </source>
</evidence>
<dbReference type="EMBL" id="CAXLJM020000038">
    <property type="protein sequence ID" value="CAL8106512.1"/>
    <property type="molecule type" value="Genomic_DNA"/>
</dbReference>
<keyword evidence="6" id="KW-1185">Reference proteome</keyword>
<name>A0ABP1QP49_9HEXA</name>
<keyword evidence="2" id="KW-0175">Coiled coil</keyword>
<feature type="compositionally biased region" description="Polar residues" evidence="3">
    <location>
        <begin position="225"/>
        <end position="234"/>
    </location>
</feature>
<sequence length="719" mass="81560">MFKFRKPSICSSVSPEPDLLSETESVRDSVRQAGRSGQGDSVSESRFSIIPKDDPSDREAVSITSIEQEIVSQHRRGSASIGSLQLQGLSDSNGSLHGKTMLDRKRKERHESTSQGQEKKVIRSVSDDESVNDCHKNSDFRRTLSHDSFSTKKDQHILGYTIEMRKPLKHESAKNSSDALDASVSHYENINSVNLIMSAEPQFDVMRKITVSENYEPELQRQLERSANWSSTPPTMKKTHKRRHRTSKHSSTKQPLDIDVAGGDYEEELHSPASESSSTDSVEDEGNNNGIPSVEIEEVEDVTSQTSDRLMALDFSNPQRNFEPSNVFSLRAALGGTSADDEVMLSPRNSVLGKEGIDIPPSPPLHQAPMDPPISRQGYLDGNPVTKMNELSRQITALKRQVKSLEREYEQVYGYRPSHSDKLNHKEMRKCVLQLSKAKKELKQIREDPSCLHDITGYGMGTGNVLCVSRGNSVPPTKGTPEYAKYLESSVRDVERNLSDRRRSQNRPDDLERMNSAQLQEEKCLMQRQLLVLEKRHGRPSSKQEKDIVRPLYDRYRAIKRFSVKIVSIRDASIDLVPIMEHEPLELYDGSNEPPRVVAPAELWGSRDRGTVSTSAEDDARDIERNESFNEMTLSELEGRQKQAKDEKRRMRAAIRKFEADFQNMAGRPPQKDEKYSSSEMELAYQKYKRIKGTVRLLEVLINKRKCPNLIQDMSKNED</sequence>
<feature type="coiled-coil region" evidence="2">
    <location>
        <begin position="388"/>
        <end position="448"/>
    </location>
</feature>
<evidence type="ECO:0000256" key="2">
    <source>
        <dbReference type="SAM" id="Coils"/>
    </source>
</evidence>
<feature type="domain" description="FAM13A-like" evidence="4">
    <location>
        <begin position="634"/>
        <end position="705"/>
    </location>
</feature>
<feature type="region of interest" description="Disordered" evidence="3">
    <location>
        <begin position="494"/>
        <end position="515"/>
    </location>
</feature>
<evidence type="ECO:0000256" key="3">
    <source>
        <dbReference type="SAM" id="MobiDB-lite"/>
    </source>
</evidence>
<evidence type="ECO:0000313" key="6">
    <source>
        <dbReference type="Proteomes" id="UP001642540"/>
    </source>
</evidence>
<comment type="caution">
    <text evidence="5">The sequence shown here is derived from an EMBL/GenBank/DDBJ whole genome shotgun (WGS) entry which is preliminary data.</text>
</comment>
<feature type="region of interest" description="Disordered" evidence="3">
    <location>
        <begin position="221"/>
        <end position="305"/>
    </location>
</feature>
<protein>
    <recommendedName>
        <fullName evidence="4">FAM13A-like domain-containing protein</fullName>
    </recommendedName>
</protein>
<feature type="compositionally biased region" description="Polar residues" evidence="3">
    <location>
        <begin position="80"/>
        <end position="95"/>
    </location>
</feature>
<comment type="similarity">
    <text evidence="1">Belongs to the FAM13 family.</text>
</comment>
<feature type="compositionally biased region" description="Polar residues" evidence="3">
    <location>
        <begin position="62"/>
        <end position="71"/>
    </location>
</feature>
<evidence type="ECO:0000256" key="1">
    <source>
        <dbReference type="ARBA" id="ARBA00007549"/>
    </source>
</evidence>
<dbReference type="InterPro" id="IPR059029">
    <property type="entry name" value="FAM13A_dom"/>
</dbReference>
<feature type="compositionally biased region" description="Low complexity" evidence="3">
    <location>
        <begin position="271"/>
        <end position="280"/>
    </location>
</feature>
<accession>A0ABP1QP49</accession>
<reference evidence="5 6" key="1">
    <citation type="submission" date="2024-08" db="EMBL/GenBank/DDBJ databases">
        <authorList>
            <person name="Cucini C."/>
            <person name="Frati F."/>
        </authorList>
    </citation>
    <scope>NUCLEOTIDE SEQUENCE [LARGE SCALE GENOMIC DNA]</scope>
</reference>
<dbReference type="Proteomes" id="UP001642540">
    <property type="component" value="Unassembled WGS sequence"/>
</dbReference>
<organism evidence="5 6">
    <name type="scientific">Orchesella dallaii</name>
    <dbReference type="NCBI Taxonomy" id="48710"/>
    <lineage>
        <taxon>Eukaryota</taxon>
        <taxon>Metazoa</taxon>
        <taxon>Ecdysozoa</taxon>
        <taxon>Arthropoda</taxon>
        <taxon>Hexapoda</taxon>
        <taxon>Collembola</taxon>
        <taxon>Entomobryomorpha</taxon>
        <taxon>Entomobryoidea</taxon>
        <taxon>Orchesellidae</taxon>
        <taxon>Orchesellinae</taxon>
        <taxon>Orchesella</taxon>
    </lineage>
</organism>
<proteinExistence type="inferred from homology"/>
<evidence type="ECO:0000259" key="4">
    <source>
        <dbReference type="Pfam" id="PF26116"/>
    </source>
</evidence>
<feature type="region of interest" description="Disordered" evidence="3">
    <location>
        <begin position="1"/>
        <end position="136"/>
    </location>
</feature>
<dbReference type="Pfam" id="PF26116">
    <property type="entry name" value="FAM13A"/>
    <property type="match status" value="1"/>
</dbReference>
<gene>
    <name evidence="5" type="ORF">ODALV1_LOCUS12379</name>
</gene>
<feature type="compositionally biased region" description="Basic and acidic residues" evidence="3">
    <location>
        <begin position="51"/>
        <end position="60"/>
    </location>
</feature>
<dbReference type="InterPro" id="IPR039102">
    <property type="entry name" value="FAM13"/>
</dbReference>
<feature type="compositionally biased region" description="Basic and acidic residues" evidence="3">
    <location>
        <begin position="100"/>
        <end position="121"/>
    </location>
</feature>
<dbReference type="PANTHER" id="PTHR15904:SF17">
    <property type="entry name" value="RHO-GAP DOMAIN-CONTAINING PROTEIN"/>
    <property type="match status" value="1"/>
</dbReference>
<feature type="coiled-coil region" evidence="2">
    <location>
        <begin position="634"/>
        <end position="661"/>
    </location>
</feature>
<feature type="compositionally biased region" description="Basic residues" evidence="3">
    <location>
        <begin position="237"/>
        <end position="251"/>
    </location>
</feature>